<protein>
    <submittedName>
        <fullName evidence="2">Uncharacterized protein</fullName>
    </submittedName>
</protein>
<dbReference type="EMBL" id="HBNS01032380">
    <property type="protein sequence ID" value="CAE4627129.1"/>
    <property type="molecule type" value="Transcribed_RNA"/>
</dbReference>
<name>A0A6V2IX99_9STRA</name>
<dbReference type="AlphaFoldDB" id="A0A6V2IX99"/>
<sequence>MKIVAASPTQVPHQGLHLAGKKQPIRCAFIYTYNGYIEFFTVSLKSCWVVFLVHENISYYHIHTNRYSNKVGIYIEWVEYLFRAVFKELVNRTFVSLIYEATIICCCPLVALNSM</sequence>
<organism evidence="2">
    <name type="scientific">Ditylum brightwellii</name>
    <dbReference type="NCBI Taxonomy" id="49249"/>
    <lineage>
        <taxon>Eukaryota</taxon>
        <taxon>Sar</taxon>
        <taxon>Stramenopiles</taxon>
        <taxon>Ochrophyta</taxon>
        <taxon>Bacillariophyta</taxon>
        <taxon>Mediophyceae</taxon>
        <taxon>Lithodesmiophycidae</taxon>
        <taxon>Lithodesmiales</taxon>
        <taxon>Lithodesmiaceae</taxon>
        <taxon>Ditylum</taxon>
    </lineage>
</organism>
<proteinExistence type="predicted"/>
<reference evidence="2" key="1">
    <citation type="submission" date="2021-01" db="EMBL/GenBank/DDBJ databases">
        <authorList>
            <person name="Corre E."/>
            <person name="Pelletier E."/>
            <person name="Niang G."/>
            <person name="Scheremetjew M."/>
            <person name="Finn R."/>
            <person name="Kale V."/>
            <person name="Holt S."/>
            <person name="Cochrane G."/>
            <person name="Meng A."/>
            <person name="Brown T."/>
            <person name="Cohen L."/>
        </authorList>
    </citation>
    <scope>NUCLEOTIDE SEQUENCE</scope>
    <source>
        <strain evidence="2">GSO104</strain>
    </source>
</reference>
<accession>A0A6V2IX99</accession>
<evidence type="ECO:0000313" key="2">
    <source>
        <dbReference type="EMBL" id="CAE4627131.1"/>
    </source>
</evidence>
<dbReference type="EMBL" id="HBNS01032381">
    <property type="protein sequence ID" value="CAE4627131.1"/>
    <property type="molecule type" value="Transcribed_RNA"/>
</dbReference>
<gene>
    <name evidence="1" type="ORF">DBRI00130_LOCUS25359</name>
    <name evidence="2" type="ORF">DBRI00130_LOCUS25360</name>
</gene>
<evidence type="ECO:0000313" key="1">
    <source>
        <dbReference type="EMBL" id="CAE4627129.1"/>
    </source>
</evidence>